<gene>
    <name evidence="1" type="ORF">Strain138_002351</name>
    <name evidence="2" type="ORF">Strain318_002350</name>
</gene>
<dbReference type="KEGG" id="pspc:Strain318_002350"/>
<protein>
    <recommendedName>
        <fullName evidence="4">Pilus assembly protein PilP</fullName>
    </recommendedName>
</protein>
<dbReference type="EMBL" id="CP130612">
    <property type="protein sequence ID" value="WKW13037.1"/>
    <property type="molecule type" value="Genomic_DNA"/>
</dbReference>
<accession>A0AA49JWD8</accession>
<organism evidence="1">
    <name type="scientific">Pseudogemmatithrix spongiicola</name>
    <dbReference type="NCBI Taxonomy" id="3062599"/>
    <lineage>
        <taxon>Bacteria</taxon>
        <taxon>Pseudomonadati</taxon>
        <taxon>Gemmatimonadota</taxon>
        <taxon>Gemmatimonadia</taxon>
        <taxon>Gemmatimonadales</taxon>
        <taxon>Gemmatimonadaceae</taxon>
        <taxon>Pseudogemmatithrix</taxon>
    </lineage>
</organism>
<evidence type="ECO:0000313" key="2">
    <source>
        <dbReference type="EMBL" id="WKW15943.1"/>
    </source>
</evidence>
<name>A0AA49JWD8_9BACT</name>
<dbReference type="Proteomes" id="UP001229955">
    <property type="component" value="Chromosome"/>
</dbReference>
<evidence type="ECO:0000313" key="3">
    <source>
        <dbReference type="Proteomes" id="UP001229955"/>
    </source>
</evidence>
<keyword evidence="3" id="KW-1185">Reference proteome</keyword>
<proteinExistence type="predicted"/>
<sequence>MNRRILAIAAVLVAVAVPMLGGAQGGRRPAAAASARVEVPTDGLKRDSAGNVIFNREVYSYPLSGRRDPFSSLIESGDIRPMLQDLEVVAITLAPTDRQSIATLRDVSSSEIYRVRVGSVFGRMRVVAIRQREVVLAIDEFGNTRQETLSINVSAGGGRTP</sequence>
<evidence type="ECO:0000313" key="1">
    <source>
        <dbReference type="EMBL" id="WKW13037.1"/>
    </source>
</evidence>
<reference evidence="1" key="1">
    <citation type="submission" date="2023-07" db="EMBL/GenBank/DDBJ databases">
        <authorList>
            <person name="Haufschild T."/>
            <person name="Kallscheuer N."/>
            <person name="Hammer J."/>
            <person name="Kohn T."/>
            <person name="Kabuu M."/>
            <person name="Jogler M."/>
            <person name="Wohfarth N."/>
            <person name="Heuer A."/>
            <person name="Rohde M."/>
            <person name="van Teeseling M.C.F."/>
            <person name="Jogler C."/>
        </authorList>
    </citation>
    <scope>NUCLEOTIDE SEQUENCE</scope>
    <source>
        <strain evidence="1">Strain 138</strain>
        <strain evidence="2">Strain 318</strain>
    </source>
</reference>
<accession>A0AA49Q7Q3</accession>
<dbReference type="RefSeq" id="WP_367885900.1">
    <property type="nucleotide sequence ID" value="NZ_CP130612.1"/>
</dbReference>
<dbReference type="EMBL" id="CP130613">
    <property type="protein sequence ID" value="WKW15943.1"/>
    <property type="molecule type" value="Genomic_DNA"/>
</dbReference>
<evidence type="ECO:0008006" key="4">
    <source>
        <dbReference type="Google" id="ProtNLM"/>
    </source>
</evidence>
<dbReference type="AlphaFoldDB" id="A0AA49JWD8"/>